<name>C8W6Q1_DESAS</name>
<dbReference type="PANTHER" id="PTHR44307:SF2">
    <property type="entry name" value="PHOSPHOETHANOLAMINE METHYLTRANSFERASE ISOFORM X1"/>
    <property type="match status" value="1"/>
</dbReference>
<dbReference type="HOGENOM" id="CLU_039068_9_1_9"/>
<evidence type="ECO:0000256" key="1">
    <source>
        <dbReference type="ARBA" id="ARBA00005189"/>
    </source>
</evidence>
<dbReference type="CDD" id="cd02440">
    <property type="entry name" value="AdoMet_MTases"/>
    <property type="match status" value="1"/>
</dbReference>
<evidence type="ECO:0000256" key="3">
    <source>
        <dbReference type="ARBA" id="ARBA00022679"/>
    </source>
</evidence>
<accession>C8W6Q1</accession>
<dbReference type="Proteomes" id="UP000002217">
    <property type="component" value="Chromosome"/>
</dbReference>
<dbReference type="GO" id="GO:0008757">
    <property type="term" value="F:S-adenosylmethionine-dependent methyltransferase activity"/>
    <property type="evidence" value="ECO:0007669"/>
    <property type="project" value="InterPro"/>
</dbReference>
<proteinExistence type="predicted"/>
<evidence type="ECO:0000313" key="6">
    <source>
        <dbReference type="EMBL" id="ACV64160.1"/>
    </source>
</evidence>
<dbReference type="STRING" id="485916.Dtox_3437"/>
<evidence type="ECO:0000313" key="7">
    <source>
        <dbReference type="Proteomes" id="UP000002217"/>
    </source>
</evidence>
<dbReference type="InterPro" id="IPR013216">
    <property type="entry name" value="Methyltransf_11"/>
</dbReference>
<sequence length="244" mass="26062">MISLQSDRLYETKQIHDVCGDTVRPGGLTLSERALAYCKFSPQAKLMDVGCGYGATVEYLLARGYVNSRGIDPSPVMLKNALERNPCLPLLQSTAENLPCRDGELDGIFCECVLTLVADAGKVLKEFHRALGKGGLLVLSDMYDRSGGGSSRQGLPVQCCLNGAVSRQATAGRLAAAGFELLLWEDHTKALKELAGQIIFTYGSLENFPGLSCNKNNGSECGTGYASKPGYFLAVARKGVLNDG</sequence>
<keyword evidence="2 6" id="KW-0489">Methyltransferase</keyword>
<evidence type="ECO:0000256" key="2">
    <source>
        <dbReference type="ARBA" id="ARBA00022603"/>
    </source>
</evidence>
<dbReference type="Pfam" id="PF08241">
    <property type="entry name" value="Methyltransf_11"/>
    <property type="match status" value="1"/>
</dbReference>
<dbReference type="eggNOG" id="COG2226">
    <property type="taxonomic scope" value="Bacteria"/>
</dbReference>
<protein>
    <submittedName>
        <fullName evidence="6">Methyltransferase type 11</fullName>
    </submittedName>
</protein>
<dbReference type="PANTHER" id="PTHR44307">
    <property type="entry name" value="PHOSPHOETHANOLAMINE METHYLTRANSFERASE"/>
    <property type="match status" value="1"/>
</dbReference>
<dbReference type="KEGG" id="dae:Dtox_3437"/>
<gene>
    <name evidence="6" type="ordered locus">Dtox_3437</name>
</gene>
<dbReference type="GO" id="GO:0032259">
    <property type="term" value="P:methylation"/>
    <property type="evidence" value="ECO:0007669"/>
    <property type="project" value="UniProtKB-KW"/>
</dbReference>
<comment type="pathway">
    <text evidence="1">Lipid metabolism.</text>
</comment>
<keyword evidence="3 6" id="KW-0808">Transferase</keyword>
<comment type="pathway">
    <text evidence="4">Phospholipid metabolism.</text>
</comment>
<reference evidence="6 7" key="1">
    <citation type="journal article" date="2009" name="Stand. Genomic Sci.">
        <title>Complete genome sequence of Desulfotomaculum acetoxidans type strain (5575).</title>
        <authorList>
            <person name="Spring S."/>
            <person name="Lapidus A."/>
            <person name="Schroder M."/>
            <person name="Gleim D."/>
            <person name="Sims D."/>
            <person name="Meincke L."/>
            <person name="Glavina Del Rio T."/>
            <person name="Tice H."/>
            <person name="Copeland A."/>
            <person name="Cheng J.F."/>
            <person name="Lucas S."/>
            <person name="Chen F."/>
            <person name="Nolan M."/>
            <person name="Bruce D."/>
            <person name="Goodwin L."/>
            <person name="Pitluck S."/>
            <person name="Ivanova N."/>
            <person name="Mavromatis K."/>
            <person name="Mikhailova N."/>
            <person name="Pati A."/>
            <person name="Chen A."/>
            <person name="Palaniappan K."/>
            <person name="Land M."/>
            <person name="Hauser L."/>
            <person name="Chang Y.J."/>
            <person name="Jeffries C.D."/>
            <person name="Chain P."/>
            <person name="Saunders E."/>
            <person name="Brettin T."/>
            <person name="Detter J.C."/>
            <person name="Goker M."/>
            <person name="Bristow J."/>
            <person name="Eisen J.A."/>
            <person name="Markowitz V."/>
            <person name="Hugenholtz P."/>
            <person name="Kyrpides N.C."/>
            <person name="Klenk H.P."/>
            <person name="Han C."/>
        </authorList>
    </citation>
    <scope>NUCLEOTIDE SEQUENCE [LARGE SCALE GENOMIC DNA]</scope>
    <source>
        <strain evidence="7">ATCC 49208 / DSM 771 / VKM B-1644</strain>
    </source>
</reference>
<dbReference type="RefSeq" id="WP_015758850.1">
    <property type="nucleotide sequence ID" value="NC_013216.1"/>
</dbReference>
<evidence type="ECO:0000256" key="4">
    <source>
        <dbReference type="ARBA" id="ARBA00025707"/>
    </source>
</evidence>
<dbReference type="EMBL" id="CP001720">
    <property type="protein sequence ID" value="ACV64160.1"/>
    <property type="molecule type" value="Genomic_DNA"/>
</dbReference>
<dbReference type="NCBIfam" id="NF045667">
    <property type="entry name" value="MTase_DVU1556"/>
    <property type="match status" value="1"/>
</dbReference>
<dbReference type="SUPFAM" id="SSF53335">
    <property type="entry name" value="S-adenosyl-L-methionine-dependent methyltransferases"/>
    <property type="match status" value="1"/>
</dbReference>
<dbReference type="InterPro" id="IPR029063">
    <property type="entry name" value="SAM-dependent_MTases_sf"/>
</dbReference>
<dbReference type="Gene3D" id="3.40.50.150">
    <property type="entry name" value="Vaccinia Virus protein VP39"/>
    <property type="match status" value="1"/>
</dbReference>
<organism evidence="6 7">
    <name type="scientific">Desulfofarcimen acetoxidans (strain ATCC 49208 / DSM 771 / KCTC 5769 / VKM B-1644 / 5575)</name>
    <name type="common">Desulfotomaculum acetoxidans</name>
    <dbReference type="NCBI Taxonomy" id="485916"/>
    <lineage>
        <taxon>Bacteria</taxon>
        <taxon>Bacillati</taxon>
        <taxon>Bacillota</taxon>
        <taxon>Clostridia</taxon>
        <taxon>Eubacteriales</taxon>
        <taxon>Peptococcaceae</taxon>
        <taxon>Desulfofarcimen</taxon>
    </lineage>
</organism>
<feature type="domain" description="Methyltransferase type 11" evidence="5">
    <location>
        <begin position="48"/>
        <end position="139"/>
    </location>
</feature>
<evidence type="ECO:0000259" key="5">
    <source>
        <dbReference type="Pfam" id="PF08241"/>
    </source>
</evidence>
<keyword evidence="7" id="KW-1185">Reference proteome</keyword>
<dbReference type="OrthoDB" id="9772751at2"/>
<dbReference type="AlphaFoldDB" id="C8W6Q1"/>